<proteinExistence type="predicted"/>
<gene>
    <name evidence="2" type="ORF">BD293_3891</name>
</gene>
<feature type="region of interest" description="Disordered" evidence="1">
    <location>
        <begin position="1"/>
        <end position="20"/>
    </location>
</feature>
<feature type="compositionally biased region" description="Basic and acidic residues" evidence="1">
    <location>
        <begin position="1"/>
        <end position="16"/>
    </location>
</feature>
<dbReference type="EMBL" id="VFPT01000002">
    <property type="protein sequence ID" value="TQM90500.1"/>
    <property type="molecule type" value="Genomic_DNA"/>
</dbReference>
<protein>
    <submittedName>
        <fullName evidence="2">Uncharacterized protein</fullName>
    </submittedName>
</protein>
<evidence type="ECO:0000256" key="1">
    <source>
        <dbReference type="SAM" id="MobiDB-lite"/>
    </source>
</evidence>
<dbReference type="Proteomes" id="UP000320582">
    <property type="component" value="Unassembled WGS sequence"/>
</dbReference>
<name>A0A543K5Z3_9RHOB</name>
<evidence type="ECO:0000313" key="2">
    <source>
        <dbReference type="EMBL" id="TQM90500.1"/>
    </source>
</evidence>
<dbReference type="AlphaFoldDB" id="A0A543K5Z3"/>
<accession>A0A543K5Z3</accession>
<comment type="caution">
    <text evidence="2">The sequence shown here is derived from an EMBL/GenBank/DDBJ whole genome shotgun (WGS) entry which is preliminary data.</text>
</comment>
<dbReference type="RefSeq" id="WP_170207226.1">
    <property type="nucleotide sequence ID" value="NZ_VFPT01000002.1"/>
</dbReference>
<keyword evidence="3" id="KW-1185">Reference proteome</keyword>
<reference evidence="2 3" key="1">
    <citation type="submission" date="2019-06" db="EMBL/GenBank/DDBJ databases">
        <title>Genomic Encyclopedia of Archaeal and Bacterial Type Strains, Phase II (KMG-II): from individual species to whole genera.</title>
        <authorList>
            <person name="Goeker M."/>
        </authorList>
    </citation>
    <scope>NUCLEOTIDE SEQUENCE [LARGE SCALE GENOMIC DNA]</scope>
    <source>
        <strain evidence="2 3">DSM 18423</strain>
    </source>
</reference>
<organism evidence="2 3">
    <name type="scientific">Roseinatronobacter monicus</name>
    <dbReference type="NCBI Taxonomy" id="393481"/>
    <lineage>
        <taxon>Bacteria</taxon>
        <taxon>Pseudomonadati</taxon>
        <taxon>Pseudomonadota</taxon>
        <taxon>Alphaproteobacteria</taxon>
        <taxon>Rhodobacterales</taxon>
        <taxon>Paracoccaceae</taxon>
        <taxon>Roseinatronobacter</taxon>
    </lineage>
</organism>
<sequence length="75" mass="8756">MMDDFLRSRSASEMKDASGSMTLLGRSPSFVHYRKGKNPNNFKIIVNFMAFTIFESQKYRIYCILLVKDKILIEI</sequence>
<evidence type="ECO:0000313" key="3">
    <source>
        <dbReference type="Proteomes" id="UP000320582"/>
    </source>
</evidence>